<dbReference type="GO" id="GO:0005524">
    <property type="term" value="F:ATP binding"/>
    <property type="evidence" value="ECO:0007669"/>
    <property type="project" value="UniProtKB-KW"/>
</dbReference>
<evidence type="ECO:0000313" key="6">
    <source>
        <dbReference type="EMBL" id="AFZ79623.1"/>
    </source>
</evidence>
<dbReference type="EC" id="2.7.1.148" evidence="6"/>
<dbReference type="PANTHER" id="PTHR43527:SF2">
    <property type="entry name" value="4-DIPHOSPHOCYTIDYL-2-C-METHYL-D-ERYTHRITOL KINASE, CHLOROPLASTIC"/>
    <property type="match status" value="1"/>
</dbReference>
<reference evidence="6 7" key="1">
    <citation type="journal article" date="2012" name="BMC Genomics">
        <title>Comparative genomic analysis and phylogenetic position of Theileria equi.</title>
        <authorList>
            <person name="Kappmeyer L.S."/>
            <person name="Thiagarajan M."/>
            <person name="Herndon D.R."/>
            <person name="Ramsay J.D."/>
            <person name="Caler E."/>
            <person name="Djikeng A."/>
            <person name="Gillespie J.J."/>
            <person name="Lau A.O."/>
            <person name="Roalson E.H."/>
            <person name="Silva J.C."/>
            <person name="Silva M.G."/>
            <person name="Suarez C.E."/>
            <person name="Ueti M.W."/>
            <person name="Nene V.M."/>
            <person name="Mealey R.H."/>
            <person name="Knowles D.P."/>
            <person name="Brayton K.A."/>
        </authorList>
    </citation>
    <scope>NUCLEOTIDE SEQUENCE [LARGE SCALE GENOMIC DNA]</scope>
    <source>
        <strain evidence="6 7">WA</strain>
    </source>
</reference>
<dbReference type="EMBL" id="CP001669">
    <property type="protein sequence ID" value="AFZ79623.1"/>
    <property type="molecule type" value="Genomic_DNA"/>
</dbReference>
<dbReference type="Proteomes" id="UP000031512">
    <property type="component" value="Chromosome 1"/>
</dbReference>
<dbReference type="RefSeq" id="XP_004829289.1">
    <property type="nucleotide sequence ID" value="XM_004829232.1"/>
</dbReference>
<dbReference type="Gene3D" id="3.30.70.890">
    <property type="entry name" value="GHMP kinase, C-terminal domain"/>
    <property type="match status" value="1"/>
</dbReference>
<dbReference type="AlphaFoldDB" id="L0AWI8"/>
<dbReference type="OrthoDB" id="365033at2759"/>
<keyword evidence="7" id="KW-1185">Reference proteome</keyword>
<evidence type="ECO:0000259" key="5">
    <source>
        <dbReference type="Pfam" id="PF00288"/>
    </source>
</evidence>
<proteinExistence type="predicted"/>
<evidence type="ECO:0000256" key="4">
    <source>
        <dbReference type="ARBA" id="ARBA00022840"/>
    </source>
</evidence>
<dbReference type="GO" id="GO:0050515">
    <property type="term" value="F:4-(cytidine 5'-diphospho)-2-C-methyl-D-erythritol kinase activity"/>
    <property type="evidence" value="ECO:0007669"/>
    <property type="project" value="UniProtKB-EC"/>
</dbReference>
<gene>
    <name evidence="6" type="ORF">BEWA_024720</name>
</gene>
<dbReference type="PANTHER" id="PTHR43527">
    <property type="entry name" value="4-DIPHOSPHOCYTIDYL-2-C-METHYL-D-ERYTHRITOL KINASE, CHLOROPLASTIC"/>
    <property type="match status" value="1"/>
</dbReference>
<evidence type="ECO:0000256" key="1">
    <source>
        <dbReference type="ARBA" id="ARBA00022679"/>
    </source>
</evidence>
<dbReference type="InterPro" id="IPR020568">
    <property type="entry name" value="Ribosomal_Su5_D2-typ_SF"/>
</dbReference>
<dbReference type="eggNOG" id="ENOG502QT9C">
    <property type="taxonomic scope" value="Eukaryota"/>
</dbReference>
<dbReference type="InterPro" id="IPR014721">
    <property type="entry name" value="Ribsml_uS5_D2-typ_fold_subgr"/>
</dbReference>
<dbReference type="InterPro" id="IPR036554">
    <property type="entry name" value="GHMP_kinase_C_sf"/>
</dbReference>
<sequence length="291" mass="31939">MQKVAWGNEIFIKRITNEESKLVSKEYLPTSDGDYLMLIDDTPEASGVRNALTIANFPFDSSNILAKTLAKIRGSDENYIVLTRKVIPIGTGLGGGSSDAAVLINCLNGAVNSEEIVKIGSDVPFLAHNCNAAIVSGIGDKIHEIELNGYNDWVYILIPQELVSTKDIFCKARELLSSGKFHKNTRLFERNLEFVKGFNSLASGDDLESSETLGNDMEGCIINGNVLKLHNLLKNLLHGKCFGMSGSGSSFFVLGTNDDVMKQIRHTYGSPLIIVKTRFKSEGNNHVFEYL</sequence>
<keyword evidence="4" id="KW-0067">ATP-binding</keyword>
<evidence type="ECO:0000256" key="3">
    <source>
        <dbReference type="ARBA" id="ARBA00022777"/>
    </source>
</evidence>
<dbReference type="Pfam" id="PF00288">
    <property type="entry name" value="GHMP_kinases_N"/>
    <property type="match status" value="1"/>
</dbReference>
<dbReference type="STRING" id="1537102.L0AWI8"/>
<dbReference type="SUPFAM" id="SSF55060">
    <property type="entry name" value="GHMP Kinase, C-terminal domain"/>
    <property type="match status" value="1"/>
</dbReference>
<accession>L0AWI8</accession>
<dbReference type="InterPro" id="IPR006204">
    <property type="entry name" value="GHMP_kinase_N_dom"/>
</dbReference>
<dbReference type="VEuPathDB" id="PiroplasmaDB:BEWA_024720"/>
<keyword evidence="1 6" id="KW-0808">Transferase</keyword>
<organism evidence="6 7">
    <name type="scientific">Theileria equi strain WA</name>
    <dbReference type="NCBI Taxonomy" id="1537102"/>
    <lineage>
        <taxon>Eukaryota</taxon>
        <taxon>Sar</taxon>
        <taxon>Alveolata</taxon>
        <taxon>Apicomplexa</taxon>
        <taxon>Aconoidasida</taxon>
        <taxon>Piroplasmida</taxon>
        <taxon>Theileriidae</taxon>
        <taxon>Theileria</taxon>
    </lineage>
</organism>
<protein>
    <submittedName>
        <fullName evidence="6">4-diphosphocytidyl-2-C-methyl-D-erythritol kinase, putative</fullName>
        <ecNumber evidence="6">2.7.1.148</ecNumber>
    </submittedName>
</protein>
<name>L0AWI8_THEEQ</name>
<evidence type="ECO:0000313" key="7">
    <source>
        <dbReference type="Proteomes" id="UP000031512"/>
    </source>
</evidence>
<keyword evidence="2" id="KW-0547">Nucleotide-binding</keyword>
<keyword evidence="3 6" id="KW-0418">Kinase</keyword>
<dbReference type="Gene3D" id="3.30.230.10">
    <property type="match status" value="1"/>
</dbReference>
<feature type="domain" description="GHMP kinase N-terminal" evidence="5">
    <location>
        <begin position="74"/>
        <end position="123"/>
    </location>
</feature>
<dbReference type="SUPFAM" id="SSF54211">
    <property type="entry name" value="Ribosomal protein S5 domain 2-like"/>
    <property type="match status" value="1"/>
</dbReference>
<dbReference type="GeneID" id="15803861"/>
<evidence type="ECO:0000256" key="2">
    <source>
        <dbReference type="ARBA" id="ARBA00022741"/>
    </source>
</evidence>
<dbReference type="KEGG" id="beq:BEWA_024720"/>